<dbReference type="EMBL" id="CP144914">
    <property type="protein sequence ID" value="WWD78502.1"/>
    <property type="molecule type" value="Genomic_DNA"/>
</dbReference>
<evidence type="ECO:0000313" key="2">
    <source>
        <dbReference type="Proteomes" id="UP000321816"/>
    </source>
</evidence>
<keyword evidence="2" id="KW-1185">Reference proteome</keyword>
<name>A0A5C7FML7_9BACI</name>
<dbReference type="PANTHER" id="PTHR33639">
    <property type="entry name" value="THIOL-DISULFIDE OXIDOREDUCTASE DCC"/>
    <property type="match status" value="1"/>
</dbReference>
<organism evidence="1 2">
    <name type="scientific">Alkalicoccus halolimnae</name>
    <dbReference type="NCBI Taxonomy" id="1667239"/>
    <lineage>
        <taxon>Bacteria</taxon>
        <taxon>Bacillati</taxon>
        <taxon>Bacillota</taxon>
        <taxon>Bacilli</taxon>
        <taxon>Bacillales</taxon>
        <taxon>Bacillaceae</taxon>
        <taxon>Alkalicoccus</taxon>
    </lineage>
</organism>
<dbReference type="InterPro" id="IPR052927">
    <property type="entry name" value="DCC_oxidoreductase"/>
</dbReference>
<dbReference type="KEGG" id="ahal:FTX54_008605"/>
<dbReference type="RefSeq" id="WP_147802196.1">
    <property type="nucleotide sequence ID" value="NZ_CP144914.1"/>
</dbReference>
<protein>
    <submittedName>
        <fullName evidence="1">Thiol-disulfide oxidoreductase DCC family protein</fullName>
    </submittedName>
</protein>
<dbReference type="OrthoDB" id="9785438at2"/>
<gene>
    <name evidence="1" type="ORF">FTX54_008605</name>
</gene>
<sequence>MKHIILFDGVCNLCDWSVQFIIKRDPQAAFQFASLQSEKGQELKTAFNVAPEEDSIILIRADGRVFLRSAAALQICRLLKGPVKILKALIIVPAGLRDFAYRHIAVNRYRFFGKKEACRLPTKEEQARFLD</sequence>
<reference evidence="1 2" key="1">
    <citation type="submission" date="2024-01" db="EMBL/GenBank/DDBJ databases">
        <title>Complete Genome Sequence of Alkalicoccus halolimnae BZ-SZ-XJ29T, a Moderately Halophilic Bacterium Isolated from a Salt Lake.</title>
        <authorList>
            <person name="Zhao B."/>
        </authorList>
    </citation>
    <scope>NUCLEOTIDE SEQUENCE [LARGE SCALE GENOMIC DNA]</scope>
    <source>
        <strain evidence="1 2">BZ-SZ-XJ29</strain>
    </source>
</reference>
<accession>A0A5C7FML7</accession>
<dbReference type="PANTHER" id="PTHR33639:SF2">
    <property type="entry name" value="DUF393 DOMAIN-CONTAINING PROTEIN"/>
    <property type="match status" value="1"/>
</dbReference>
<evidence type="ECO:0000313" key="1">
    <source>
        <dbReference type="EMBL" id="WWD78502.1"/>
    </source>
</evidence>
<dbReference type="Proteomes" id="UP000321816">
    <property type="component" value="Chromosome"/>
</dbReference>
<dbReference type="InterPro" id="IPR007263">
    <property type="entry name" value="DCC1-like"/>
</dbReference>
<proteinExistence type="predicted"/>
<dbReference type="Pfam" id="PF04134">
    <property type="entry name" value="DCC1-like"/>
    <property type="match status" value="1"/>
</dbReference>
<dbReference type="AlphaFoldDB" id="A0A5C7FML7"/>
<dbReference type="GO" id="GO:0015035">
    <property type="term" value="F:protein-disulfide reductase activity"/>
    <property type="evidence" value="ECO:0007669"/>
    <property type="project" value="InterPro"/>
</dbReference>